<comment type="caution">
    <text evidence="3">The sequence shown here is derived from an EMBL/GenBank/DDBJ whole genome shotgun (WGS) entry which is preliminary data.</text>
</comment>
<keyword evidence="1" id="KW-0328">Glycosyltransferase</keyword>
<proteinExistence type="predicted"/>
<dbReference type="EMBL" id="JAEKNN010000062">
    <property type="protein sequence ID" value="MBJ7610426.1"/>
    <property type="molecule type" value="Genomic_DNA"/>
</dbReference>
<dbReference type="Proteomes" id="UP000614410">
    <property type="component" value="Unassembled WGS sequence"/>
</dbReference>
<name>A0A934KKA4_9BACT</name>
<reference evidence="3 4" key="1">
    <citation type="submission" date="2020-10" db="EMBL/GenBank/DDBJ databases">
        <title>Ca. Dormibacterota MAGs.</title>
        <authorList>
            <person name="Montgomery K."/>
        </authorList>
    </citation>
    <scope>NUCLEOTIDE SEQUENCE [LARGE SCALE GENOMIC DNA]</scope>
    <source>
        <strain evidence="3">Mitchell_Peninsula_5</strain>
    </source>
</reference>
<accession>A0A934KKA4</accession>
<keyword evidence="2" id="KW-0808">Transferase</keyword>
<evidence type="ECO:0000313" key="3">
    <source>
        <dbReference type="EMBL" id="MBJ7610426.1"/>
    </source>
</evidence>
<dbReference type="AlphaFoldDB" id="A0A934KKA4"/>
<dbReference type="PANTHER" id="PTHR30160:SF1">
    <property type="entry name" value="LIPOPOLYSACCHARIDE 1,2-N-ACETYLGLUCOSAMINETRANSFERASE-RELATED"/>
    <property type="match status" value="1"/>
</dbReference>
<dbReference type="InterPro" id="IPR051199">
    <property type="entry name" value="LPS_LOS_Heptosyltrfase"/>
</dbReference>
<sequence length="325" mass="33306">MNVVVVISGGMTETLQAAPLIATLAVATGSPVVVACPPTAGDMARDLAGVVEVITVPALGNRGHPLGLARLWRQLRRRRVDIAMLCTDAAAVRTAVYVSGVPRRIGCAGGVSERLLSDSVPCRAGENRTLAWLGLLGPLGMDPIPAAAHFSPGAASSAVAEQLLLSNGVGDGRLLVAIAPANGFSDEPVTAWAPERYAHLANRLASRHGAGVILLGDAGDRAAVDAMCIDLAAETVDLCGELNLATTAAVLARCDLLIAADTPLLHLSAAVDTPSVGLFGPTDGRRRAPAGREHRVVQALPDEHGAATLARIRVDDVLAGIESAL</sequence>
<organism evidence="3 4">
    <name type="scientific">Candidatus Amunia macphersoniae</name>
    <dbReference type="NCBI Taxonomy" id="3127014"/>
    <lineage>
        <taxon>Bacteria</taxon>
        <taxon>Bacillati</taxon>
        <taxon>Candidatus Dormiibacterota</taxon>
        <taxon>Candidatus Dormibacteria</taxon>
        <taxon>Candidatus Aeolococcales</taxon>
        <taxon>Candidatus Aeolococcaceae</taxon>
        <taxon>Candidatus Amunia</taxon>
    </lineage>
</organism>
<dbReference type="GO" id="GO:0008713">
    <property type="term" value="F:ADP-heptose-lipopolysaccharide heptosyltransferase activity"/>
    <property type="evidence" value="ECO:0007669"/>
    <property type="project" value="TreeGrafter"/>
</dbReference>
<dbReference type="Pfam" id="PF01075">
    <property type="entry name" value="Glyco_transf_9"/>
    <property type="match status" value="1"/>
</dbReference>
<protein>
    <submittedName>
        <fullName evidence="3">Glycosyltransferase family 9 protein</fullName>
    </submittedName>
</protein>
<dbReference type="GO" id="GO:0005829">
    <property type="term" value="C:cytosol"/>
    <property type="evidence" value="ECO:0007669"/>
    <property type="project" value="TreeGrafter"/>
</dbReference>
<evidence type="ECO:0000256" key="2">
    <source>
        <dbReference type="ARBA" id="ARBA00022679"/>
    </source>
</evidence>
<dbReference type="GO" id="GO:0009244">
    <property type="term" value="P:lipopolysaccharide core region biosynthetic process"/>
    <property type="evidence" value="ECO:0007669"/>
    <property type="project" value="TreeGrafter"/>
</dbReference>
<dbReference type="CDD" id="cd03789">
    <property type="entry name" value="GT9_LPS_heptosyltransferase"/>
    <property type="match status" value="1"/>
</dbReference>
<dbReference type="PANTHER" id="PTHR30160">
    <property type="entry name" value="TETRAACYLDISACCHARIDE 4'-KINASE-RELATED"/>
    <property type="match status" value="1"/>
</dbReference>
<dbReference type="InterPro" id="IPR002201">
    <property type="entry name" value="Glyco_trans_9"/>
</dbReference>
<evidence type="ECO:0000313" key="4">
    <source>
        <dbReference type="Proteomes" id="UP000614410"/>
    </source>
</evidence>
<gene>
    <name evidence="3" type="ORF">JF887_13490</name>
</gene>
<evidence type="ECO:0000256" key="1">
    <source>
        <dbReference type="ARBA" id="ARBA00022676"/>
    </source>
</evidence>
<dbReference type="Gene3D" id="3.40.50.2000">
    <property type="entry name" value="Glycogen Phosphorylase B"/>
    <property type="match status" value="2"/>
</dbReference>
<dbReference type="SUPFAM" id="SSF53756">
    <property type="entry name" value="UDP-Glycosyltransferase/glycogen phosphorylase"/>
    <property type="match status" value="1"/>
</dbReference>